<evidence type="ECO:0000259" key="1">
    <source>
        <dbReference type="PROSITE" id="PS50086"/>
    </source>
</evidence>
<dbReference type="PROSITE" id="PS50086">
    <property type="entry name" value="TBC_RABGAP"/>
    <property type="match status" value="1"/>
</dbReference>
<dbReference type="Proteomes" id="UP001190700">
    <property type="component" value="Unassembled WGS sequence"/>
</dbReference>
<name>A0AAE0KQU2_9CHLO</name>
<dbReference type="Gene3D" id="1.10.8.270">
    <property type="entry name" value="putative rabgap domain of human tbc1 domain family member 14 like domains"/>
    <property type="match status" value="1"/>
</dbReference>
<protein>
    <recommendedName>
        <fullName evidence="1">Rab-GAP TBC domain-containing protein</fullName>
    </recommendedName>
</protein>
<proteinExistence type="predicted"/>
<comment type="caution">
    <text evidence="2">The sequence shown here is derived from an EMBL/GenBank/DDBJ whole genome shotgun (WGS) entry which is preliminary data.</text>
</comment>
<dbReference type="Gene3D" id="1.10.10.750">
    <property type="entry name" value="Ypt/Rab-GAP domain of gyp1p, domain 1"/>
    <property type="match status" value="1"/>
</dbReference>
<dbReference type="Gene3D" id="1.10.472.80">
    <property type="entry name" value="Ypt/Rab-GAP domain of gyp1p, domain 3"/>
    <property type="match status" value="1"/>
</dbReference>
<evidence type="ECO:0000313" key="2">
    <source>
        <dbReference type="EMBL" id="KAK3257342.1"/>
    </source>
</evidence>
<organism evidence="2 3">
    <name type="scientific">Cymbomonas tetramitiformis</name>
    <dbReference type="NCBI Taxonomy" id="36881"/>
    <lineage>
        <taxon>Eukaryota</taxon>
        <taxon>Viridiplantae</taxon>
        <taxon>Chlorophyta</taxon>
        <taxon>Pyramimonadophyceae</taxon>
        <taxon>Pyramimonadales</taxon>
        <taxon>Pyramimonadaceae</taxon>
        <taxon>Cymbomonas</taxon>
    </lineage>
</organism>
<dbReference type="FunFam" id="1.10.8.270:FF:000026">
    <property type="entry name" value="TBC (Tre-2/Bub2/Cdc16) domain family"/>
    <property type="match status" value="1"/>
</dbReference>
<dbReference type="InterPro" id="IPR035969">
    <property type="entry name" value="Rab-GAP_TBC_sf"/>
</dbReference>
<sequence length="309" mass="35148">METYFGRSISILSRSNDAVTLEKGTDEYGFTLQLTPEQAKSRQNCLAKQQTRTAKWIKFSDPIKLRDKSRKLKNRVRKGIPPVLRPSTWYYICGANMRREAAGRGYYENILQDHAGEHSKITALIDLDLPRTFPENAFISGPEGTAQLRRVLRAFSFHNTHIRYCQSMNYIAGILLLVLKDDEKAFWVLVVLIEDILYPNCHAETLEGCHVEQRTLKALLELKMPRLSQHFDELMCDLSCITTEWVLCLFTKSLPAETVCRVLDSILLEGSKVLFRISLAIFKMTSGMLMNAEHIGMSGGERGATLPLD</sequence>
<dbReference type="EMBL" id="LGRX02020629">
    <property type="protein sequence ID" value="KAK3257342.1"/>
    <property type="molecule type" value="Genomic_DNA"/>
</dbReference>
<dbReference type="Pfam" id="PF00566">
    <property type="entry name" value="RabGAP-TBC"/>
    <property type="match status" value="1"/>
</dbReference>
<dbReference type="PANTHER" id="PTHR47219:SF20">
    <property type="entry name" value="TBC1 DOMAIN FAMILY MEMBER 2B"/>
    <property type="match status" value="1"/>
</dbReference>
<evidence type="ECO:0000313" key="3">
    <source>
        <dbReference type="Proteomes" id="UP001190700"/>
    </source>
</evidence>
<dbReference type="GO" id="GO:0031267">
    <property type="term" value="F:small GTPase binding"/>
    <property type="evidence" value="ECO:0007669"/>
    <property type="project" value="TreeGrafter"/>
</dbReference>
<reference evidence="2 3" key="1">
    <citation type="journal article" date="2015" name="Genome Biol. Evol.">
        <title>Comparative Genomics of a Bacterivorous Green Alga Reveals Evolutionary Causalities and Consequences of Phago-Mixotrophic Mode of Nutrition.</title>
        <authorList>
            <person name="Burns J.A."/>
            <person name="Paasch A."/>
            <person name="Narechania A."/>
            <person name="Kim E."/>
        </authorList>
    </citation>
    <scope>NUCLEOTIDE SEQUENCE [LARGE SCALE GENOMIC DNA]</scope>
    <source>
        <strain evidence="2 3">PLY_AMNH</strain>
    </source>
</reference>
<dbReference type="SUPFAM" id="SSF47923">
    <property type="entry name" value="Ypt/Rab-GAP domain of gyp1p"/>
    <property type="match status" value="2"/>
</dbReference>
<gene>
    <name evidence="2" type="ORF">CYMTET_33567</name>
</gene>
<dbReference type="SMART" id="SM00164">
    <property type="entry name" value="TBC"/>
    <property type="match status" value="1"/>
</dbReference>
<dbReference type="GO" id="GO:0005096">
    <property type="term" value="F:GTPase activator activity"/>
    <property type="evidence" value="ECO:0007669"/>
    <property type="project" value="TreeGrafter"/>
</dbReference>
<accession>A0AAE0KQU2</accession>
<dbReference type="InterPro" id="IPR050302">
    <property type="entry name" value="Rab_GAP_TBC_domain"/>
</dbReference>
<dbReference type="InterPro" id="IPR000195">
    <property type="entry name" value="Rab-GAP-TBC_dom"/>
</dbReference>
<dbReference type="PANTHER" id="PTHR47219">
    <property type="entry name" value="RAB GTPASE-ACTIVATING PROTEIN 1-LIKE"/>
    <property type="match status" value="1"/>
</dbReference>
<keyword evidence="3" id="KW-1185">Reference proteome</keyword>
<dbReference type="AlphaFoldDB" id="A0AAE0KQU2"/>
<feature type="domain" description="Rab-GAP TBC" evidence="1">
    <location>
        <begin position="79"/>
        <end position="270"/>
    </location>
</feature>